<dbReference type="PANTHER" id="PTHR31964:SF113">
    <property type="entry name" value="USPA DOMAIN-CONTAINING PROTEIN"/>
    <property type="match status" value="1"/>
</dbReference>
<dbReference type="EMBL" id="MAXA01000263">
    <property type="protein sequence ID" value="OHV20477.1"/>
    <property type="molecule type" value="Genomic_DNA"/>
</dbReference>
<proteinExistence type="predicted"/>
<keyword evidence="4" id="KW-1185">Reference proteome</keyword>
<dbReference type="Gene3D" id="3.40.50.620">
    <property type="entry name" value="HUPs"/>
    <property type="match status" value="1"/>
</dbReference>
<evidence type="ECO:0000256" key="1">
    <source>
        <dbReference type="SAM" id="MobiDB-lite"/>
    </source>
</evidence>
<dbReference type="InterPro" id="IPR014729">
    <property type="entry name" value="Rossmann-like_a/b/a_fold"/>
</dbReference>
<gene>
    <name evidence="3" type="ORF">BBK14_27815</name>
</gene>
<feature type="compositionally biased region" description="Low complexity" evidence="1">
    <location>
        <begin position="254"/>
        <end position="273"/>
    </location>
</feature>
<protein>
    <recommendedName>
        <fullName evidence="2">UspA domain-containing protein</fullName>
    </recommendedName>
</protein>
<dbReference type="AlphaFoldDB" id="A0A1S1PGX9"/>
<evidence type="ECO:0000259" key="2">
    <source>
        <dbReference type="Pfam" id="PF00582"/>
    </source>
</evidence>
<dbReference type="SUPFAM" id="SSF52402">
    <property type="entry name" value="Adenine nucleotide alpha hydrolases-like"/>
    <property type="match status" value="1"/>
</dbReference>
<dbReference type="Proteomes" id="UP000179769">
    <property type="component" value="Unassembled WGS sequence"/>
</dbReference>
<sequence length="285" mass="29600">MLVVGASAASRHRRAATGSLAEVCVREARVPVVITHHDATPGSTGRVFAAPLERMAPDAGSAVAVASRDRLPVLVGVDGSAPSLAAVRWATRDACLRGVPLVMANVRPHWPRVPGSFPGSWRASRDGRITEEILDYCAAESRRACAEVTLLPLAVDGVPAASLLRLARDAQILVVGGREASMFSPRPLRAPGRDAVIHAPCPVVIVRPERTGCTTPGGCADEGGNDHDCRSFRGSEGHGQADSHAARRAGSRGGRPAPCRGRGHGAASRGGTALTRRPDGGGGRR</sequence>
<evidence type="ECO:0000313" key="3">
    <source>
        <dbReference type="EMBL" id="OHV20477.1"/>
    </source>
</evidence>
<comment type="caution">
    <text evidence="3">The sequence shown here is derived from an EMBL/GenBank/DDBJ whole genome shotgun (WGS) entry which is preliminary data.</text>
</comment>
<organism evidence="3 4">
    <name type="scientific">Parafrankia soli</name>
    <dbReference type="NCBI Taxonomy" id="2599596"/>
    <lineage>
        <taxon>Bacteria</taxon>
        <taxon>Bacillati</taxon>
        <taxon>Actinomycetota</taxon>
        <taxon>Actinomycetes</taxon>
        <taxon>Frankiales</taxon>
        <taxon>Frankiaceae</taxon>
        <taxon>Parafrankia</taxon>
    </lineage>
</organism>
<dbReference type="OrthoDB" id="9816117at2"/>
<accession>A0A1S1PGX9</accession>
<dbReference type="InterPro" id="IPR006016">
    <property type="entry name" value="UspA"/>
</dbReference>
<dbReference type="Pfam" id="PF00582">
    <property type="entry name" value="Usp"/>
    <property type="match status" value="1"/>
</dbReference>
<feature type="compositionally biased region" description="Basic and acidic residues" evidence="1">
    <location>
        <begin position="230"/>
        <end position="245"/>
    </location>
</feature>
<name>A0A1S1PGX9_9ACTN</name>
<feature type="region of interest" description="Disordered" evidence="1">
    <location>
        <begin position="230"/>
        <end position="285"/>
    </location>
</feature>
<dbReference type="PANTHER" id="PTHR31964">
    <property type="entry name" value="ADENINE NUCLEOTIDE ALPHA HYDROLASES-LIKE SUPERFAMILY PROTEIN"/>
    <property type="match status" value="1"/>
</dbReference>
<evidence type="ECO:0000313" key="4">
    <source>
        <dbReference type="Proteomes" id="UP000179769"/>
    </source>
</evidence>
<feature type="domain" description="UspA" evidence="2">
    <location>
        <begin position="72"/>
        <end position="207"/>
    </location>
</feature>
<reference evidence="4" key="1">
    <citation type="submission" date="2016-07" db="EMBL/GenBank/DDBJ databases">
        <title>Frankia sp. NRRL B-16219 Genome sequencing.</title>
        <authorList>
            <person name="Ghodhbane-Gtari F."/>
            <person name="Swanson E."/>
            <person name="Gueddou A."/>
            <person name="Louati M."/>
            <person name="Nouioui I."/>
            <person name="Hezbri K."/>
            <person name="Abebe-Akele F."/>
            <person name="Simpson S."/>
            <person name="Morris K."/>
            <person name="Thomas K."/>
            <person name="Gtari M."/>
            <person name="Tisa L.S."/>
        </authorList>
    </citation>
    <scope>NUCLEOTIDE SEQUENCE [LARGE SCALE GENOMIC DNA]</scope>
    <source>
        <strain evidence="4">NRRL B-16219</strain>
    </source>
</reference>